<evidence type="ECO:0000313" key="2">
    <source>
        <dbReference type="Proteomes" id="UP000828390"/>
    </source>
</evidence>
<comment type="caution">
    <text evidence="1">The sequence shown here is derived from an EMBL/GenBank/DDBJ whole genome shotgun (WGS) entry which is preliminary data.</text>
</comment>
<sequence>MGMRVPVSESITRRLAFLMALGARVVREGTYIGDLTRFALHMGHVPQWGGEHSFQAEAVQAISMLTGEKVGSFLNLLH</sequence>
<accession>A0A9D3YVJ0</accession>
<dbReference type="Proteomes" id="UP000828390">
    <property type="component" value="Unassembled WGS sequence"/>
</dbReference>
<name>A0A9D3YVJ0_DREPO</name>
<gene>
    <name evidence="1" type="ORF">DPMN_080641</name>
</gene>
<reference evidence="1" key="2">
    <citation type="submission" date="2020-11" db="EMBL/GenBank/DDBJ databases">
        <authorList>
            <person name="McCartney M.A."/>
            <person name="Auch B."/>
            <person name="Kono T."/>
            <person name="Mallez S."/>
            <person name="Becker A."/>
            <person name="Gohl D.M."/>
            <person name="Silverstein K.A.T."/>
            <person name="Koren S."/>
            <person name="Bechman K.B."/>
            <person name="Herman A."/>
            <person name="Abrahante J.E."/>
            <person name="Garbe J."/>
        </authorList>
    </citation>
    <scope>NUCLEOTIDE SEQUENCE</scope>
    <source>
        <strain evidence="1">Duluth1</strain>
        <tissue evidence="1">Whole animal</tissue>
    </source>
</reference>
<dbReference type="AlphaFoldDB" id="A0A9D3YVJ0"/>
<evidence type="ECO:0000313" key="1">
    <source>
        <dbReference type="EMBL" id="KAH3705564.1"/>
    </source>
</evidence>
<proteinExistence type="predicted"/>
<organism evidence="1 2">
    <name type="scientific">Dreissena polymorpha</name>
    <name type="common">Zebra mussel</name>
    <name type="synonym">Mytilus polymorpha</name>
    <dbReference type="NCBI Taxonomy" id="45954"/>
    <lineage>
        <taxon>Eukaryota</taxon>
        <taxon>Metazoa</taxon>
        <taxon>Spiralia</taxon>
        <taxon>Lophotrochozoa</taxon>
        <taxon>Mollusca</taxon>
        <taxon>Bivalvia</taxon>
        <taxon>Autobranchia</taxon>
        <taxon>Heteroconchia</taxon>
        <taxon>Euheterodonta</taxon>
        <taxon>Imparidentia</taxon>
        <taxon>Neoheterodontei</taxon>
        <taxon>Myida</taxon>
        <taxon>Dreissenoidea</taxon>
        <taxon>Dreissenidae</taxon>
        <taxon>Dreissena</taxon>
    </lineage>
</organism>
<keyword evidence="2" id="KW-1185">Reference proteome</keyword>
<protein>
    <submittedName>
        <fullName evidence="1">Uncharacterized protein</fullName>
    </submittedName>
</protein>
<dbReference type="EMBL" id="JAIWYP010000015">
    <property type="protein sequence ID" value="KAH3705564.1"/>
    <property type="molecule type" value="Genomic_DNA"/>
</dbReference>
<reference evidence="1" key="1">
    <citation type="journal article" date="2019" name="bioRxiv">
        <title>The Genome of the Zebra Mussel, Dreissena polymorpha: A Resource for Invasive Species Research.</title>
        <authorList>
            <person name="McCartney M.A."/>
            <person name="Auch B."/>
            <person name="Kono T."/>
            <person name="Mallez S."/>
            <person name="Zhang Y."/>
            <person name="Obille A."/>
            <person name="Becker A."/>
            <person name="Abrahante J.E."/>
            <person name="Garbe J."/>
            <person name="Badalamenti J.P."/>
            <person name="Herman A."/>
            <person name="Mangelson H."/>
            <person name="Liachko I."/>
            <person name="Sullivan S."/>
            <person name="Sone E.D."/>
            <person name="Koren S."/>
            <person name="Silverstein K.A.T."/>
            <person name="Beckman K.B."/>
            <person name="Gohl D.M."/>
        </authorList>
    </citation>
    <scope>NUCLEOTIDE SEQUENCE</scope>
    <source>
        <strain evidence="1">Duluth1</strain>
        <tissue evidence="1">Whole animal</tissue>
    </source>
</reference>